<organism evidence="4 5">
    <name type="scientific">Candidatus Undinarchaeum marinum</name>
    <dbReference type="NCBI Taxonomy" id="2756141"/>
    <lineage>
        <taxon>Archaea</taxon>
        <taxon>Candidatus Undinarchaeota</taxon>
        <taxon>Candidatus Undinarchaeia</taxon>
        <taxon>Candidatus Undinarchaeales</taxon>
        <taxon>Candidatus Undinarchaeaceae</taxon>
        <taxon>Candidatus Undinarchaeum</taxon>
    </lineage>
</organism>
<reference evidence="4 5" key="1">
    <citation type="journal article" name="Nat. Commun.">
        <title>Undinarchaeota illuminate DPANN phylogeny and the impact of gene transfer on archaeal evolution.</title>
        <authorList>
            <person name="Dombrowski N."/>
            <person name="Williams T.A."/>
            <person name="Sun J."/>
            <person name="Woodcroft B.J."/>
            <person name="Lee J.H."/>
            <person name="Minh B.Q."/>
            <person name="Rinke C."/>
            <person name="Spang A."/>
        </authorList>
    </citation>
    <scope>NUCLEOTIDE SEQUENCE [LARGE SCALE GENOMIC DNA]</scope>
    <source>
        <strain evidence="4">MAG_bin17</strain>
    </source>
</reference>
<dbReference type="SUPFAM" id="SSF75712">
    <property type="entry name" value="Rad50 coiled-coil Zn hook"/>
    <property type="match status" value="1"/>
</dbReference>
<evidence type="ECO:0000313" key="5">
    <source>
        <dbReference type="Proteomes" id="UP000604391"/>
    </source>
</evidence>
<accession>A0A832V032</accession>
<evidence type="ECO:0000256" key="1">
    <source>
        <dbReference type="ARBA" id="ARBA00023054"/>
    </source>
</evidence>
<dbReference type="AlphaFoldDB" id="A0A832V032"/>
<dbReference type="PANTHER" id="PTHR32114:SF2">
    <property type="entry name" value="ABC TRANSPORTER ABCH.3"/>
    <property type="match status" value="1"/>
</dbReference>
<protein>
    <submittedName>
        <fullName evidence="4">AAA family ATPase</fullName>
    </submittedName>
</protein>
<gene>
    <name evidence="4" type="ORF">H1011_02235</name>
</gene>
<feature type="coiled-coil region" evidence="2">
    <location>
        <begin position="210"/>
        <end position="258"/>
    </location>
</feature>
<dbReference type="Pfam" id="PF13476">
    <property type="entry name" value="AAA_23"/>
    <property type="match status" value="1"/>
</dbReference>
<proteinExistence type="predicted"/>
<dbReference type="EMBL" id="DVAD01000014">
    <property type="protein sequence ID" value="HIJ99620.1"/>
    <property type="molecule type" value="Genomic_DNA"/>
</dbReference>
<feature type="coiled-coil region" evidence="2">
    <location>
        <begin position="597"/>
        <end position="638"/>
    </location>
</feature>
<dbReference type="InterPro" id="IPR027417">
    <property type="entry name" value="P-loop_NTPase"/>
</dbReference>
<feature type="coiled-coil region" evidence="2">
    <location>
        <begin position="496"/>
        <end position="556"/>
    </location>
</feature>
<feature type="domain" description="Rad50/SbcC-type AAA" evidence="3">
    <location>
        <begin position="9"/>
        <end position="261"/>
    </location>
</feature>
<name>A0A832V032_9ARCH</name>
<comment type="caution">
    <text evidence="4">The sequence shown here is derived from an EMBL/GenBank/DDBJ whole genome shotgun (WGS) entry which is preliminary data.</text>
</comment>
<dbReference type="GO" id="GO:0016887">
    <property type="term" value="F:ATP hydrolysis activity"/>
    <property type="evidence" value="ECO:0007669"/>
    <property type="project" value="InterPro"/>
</dbReference>
<evidence type="ECO:0000259" key="3">
    <source>
        <dbReference type="Pfam" id="PF13476"/>
    </source>
</evidence>
<dbReference type="InterPro" id="IPR038729">
    <property type="entry name" value="Rad50/SbcC_AAA"/>
</dbReference>
<evidence type="ECO:0000313" key="4">
    <source>
        <dbReference type="EMBL" id="HIJ99620.1"/>
    </source>
</evidence>
<dbReference type="Gene3D" id="3.40.50.300">
    <property type="entry name" value="P-loop containing nucleotide triphosphate hydrolases"/>
    <property type="match status" value="2"/>
</dbReference>
<sequence>MGEVLISEVSIKNWKSHKDSKFEFSDGVNAIMGIMGSGKSSVMDAICFALFGTYPALNQRKLKLDDLIRNKPTQEQKSELYVKFQAGNDEYSVLRVIERGKGTSKSRLEKNGERIEGPNAQRVTEYVEKVLKINYELFVRAVYSEQNQIDYFLSIPTGKRKDKIDQLLGIDKFEVARKNLYSISSSLLLEAQSKKETASSIFDVIDADTLTRLETEIQNEETEIEELGKELREAKSLAAEAEKRVQEMEKNQKIASEISSKIERLTGQAEALRKGLKESSQGIPREEIERELEGKHEKIREMADLKESFEKFSLKKAGLSATSDVLRDELNIIGKEIGAEKISISSLDELKSIGIGAFEKTNEEIALKESLEVITQEISDLRDIEKVRKSLAENEKLENRLKVETEYARHFLEDIETSDDCPLCKTQMSGKTKESVESEHRAKIITSESEFSLINTEQEKLVKELDILTEKIGKKEHLETTQESIQERKRSELKILEMYLRKRETVEAEIERADSALEEINTKLENVLEMLEKNGASKIETEIKNLEKTLEAVRREESLTEISKERDPLIEELERLGFSRDAYRSATEEKHGCIISLERLSASARSLEEILSQKKVQIKSLENKRKLQETQLKDAEKMTELTDALELYKTAIRKTQESLRKEFIIVVNEVMDEIWETLYPYQDITGARLLIEKGDYVLKVRTSTGWTEVEGKISGGERSVAILALRIAFSLALAPTLSWLILDEPTHNLDTNATDELATALRERLPKLIKQIFLITHEERLESAVTTYLYKLERDKNVDGATVVTMATSPVENGNY</sequence>
<keyword evidence="5" id="KW-1185">Reference proteome</keyword>
<dbReference type="PANTHER" id="PTHR32114">
    <property type="entry name" value="ABC TRANSPORTER ABCH.3"/>
    <property type="match status" value="1"/>
</dbReference>
<evidence type="ECO:0000256" key="2">
    <source>
        <dbReference type="SAM" id="Coils"/>
    </source>
</evidence>
<keyword evidence="1 2" id="KW-0175">Coiled coil</keyword>
<dbReference type="GO" id="GO:0006302">
    <property type="term" value="P:double-strand break repair"/>
    <property type="evidence" value="ECO:0007669"/>
    <property type="project" value="InterPro"/>
</dbReference>
<dbReference type="Proteomes" id="UP000604391">
    <property type="component" value="Unassembled WGS sequence"/>
</dbReference>
<dbReference type="SUPFAM" id="SSF52540">
    <property type="entry name" value="P-loop containing nucleoside triphosphate hydrolases"/>
    <property type="match status" value="2"/>
</dbReference>